<dbReference type="OrthoDB" id="7808807at2"/>
<evidence type="ECO:0000256" key="4">
    <source>
        <dbReference type="SAM" id="SignalP"/>
    </source>
</evidence>
<gene>
    <name evidence="5" type="ORF">D7193_25715</name>
</gene>
<dbReference type="Gene3D" id="3.40.190.10">
    <property type="entry name" value="Periplasmic binding protein-like II"/>
    <property type="match status" value="2"/>
</dbReference>
<evidence type="ECO:0000256" key="2">
    <source>
        <dbReference type="ARBA" id="ARBA00010742"/>
    </source>
</evidence>
<comment type="caution">
    <text evidence="5">The sequence shown here is derived from an EMBL/GenBank/DDBJ whole genome shotgun (WGS) entry which is preliminary data.</text>
</comment>
<dbReference type="SUPFAM" id="SSF53850">
    <property type="entry name" value="Periplasmic binding protein-like II"/>
    <property type="match status" value="1"/>
</dbReference>
<reference evidence="5 6" key="1">
    <citation type="journal article" date="2015" name="Int. J. Syst. Evol. Microbiol.">
        <title>Micromonospora costi sp. nov., isolated from a leaf of Costus speciosus.</title>
        <authorList>
            <person name="Thawai C."/>
        </authorList>
    </citation>
    <scope>NUCLEOTIDE SEQUENCE [LARGE SCALE GENOMIC DNA]</scope>
    <source>
        <strain evidence="5 6">CS1-12</strain>
    </source>
</reference>
<proteinExistence type="inferred from homology"/>
<dbReference type="Proteomes" id="UP000279968">
    <property type="component" value="Unassembled WGS sequence"/>
</dbReference>
<evidence type="ECO:0000313" key="6">
    <source>
        <dbReference type="Proteomes" id="UP000279968"/>
    </source>
</evidence>
<evidence type="ECO:0000256" key="3">
    <source>
        <dbReference type="ARBA" id="ARBA00022729"/>
    </source>
</evidence>
<sequence length="354" mass="36799">MSRSRTSVLRRFGAIAAVSAALLAAGCANKGSSSEPATGADAMRLNVGQISDSVAFFPLFVAEHEGYFKAEGLTLGERPRLGTGAKLAAAVQSGSIDIAGGVMTDAFNLYKINNKARVVGSLVDAYYVDIIAGSNIPTAGDSAPLNERIQALRGKKIGMTGPGSGTEALVNYLFKQANLDPKNDATLVNLGADASAAIGALKAGRVDALSFFQPIGQQAVATGVGRIYISPARGDIPALKDAIHGAVFTTQNVIDRKGKAVAAFLRAIAKAEQTINGDPAKASELLQQYQKTMNAQTVQALVPVLQAEIPDAPTPTETAYNVSADFHRQTGLVPTTPTFTDIVPSEWIATALKG</sequence>
<dbReference type="PANTHER" id="PTHR30024">
    <property type="entry name" value="ALIPHATIC SULFONATES-BINDING PROTEIN-RELATED"/>
    <property type="match status" value="1"/>
</dbReference>
<evidence type="ECO:0000313" key="5">
    <source>
        <dbReference type="EMBL" id="RKN53171.1"/>
    </source>
</evidence>
<keyword evidence="3 4" id="KW-0732">Signal</keyword>
<dbReference type="GO" id="GO:0042918">
    <property type="term" value="P:alkanesulfonate transmembrane transport"/>
    <property type="evidence" value="ECO:0007669"/>
    <property type="project" value="TreeGrafter"/>
</dbReference>
<dbReference type="EMBL" id="RBAN01000004">
    <property type="protein sequence ID" value="RKN53171.1"/>
    <property type="molecule type" value="Genomic_DNA"/>
</dbReference>
<dbReference type="Pfam" id="PF13379">
    <property type="entry name" value="NMT1_2"/>
    <property type="match status" value="1"/>
</dbReference>
<keyword evidence="6" id="KW-1185">Reference proteome</keyword>
<dbReference type="AlphaFoldDB" id="A0A3A9ZY49"/>
<evidence type="ECO:0000256" key="1">
    <source>
        <dbReference type="ARBA" id="ARBA00004418"/>
    </source>
</evidence>
<dbReference type="PROSITE" id="PS51257">
    <property type="entry name" value="PROKAR_LIPOPROTEIN"/>
    <property type="match status" value="1"/>
</dbReference>
<comment type="subcellular location">
    <subcellularLocation>
        <location evidence="1">Periplasm</location>
    </subcellularLocation>
</comment>
<protein>
    <submittedName>
        <fullName evidence="5">ABC transporter substrate-binding protein</fullName>
    </submittedName>
</protein>
<dbReference type="PANTHER" id="PTHR30024:SF47">
    <property type="entry name" value="TAURINE-BINDING PERIPLASMIC PROTEIN"/>
    <property type="match status" value="1"/>
</dbReference>
<name>A0A3A9ZY49_9ACTN</name>
<feature type="chain" id="PRO_5038534812" evidence="4">
    <location>
        <begin position="25"/>
        <end position="354"/>
    </location>
</feature>
<dbReference type="GO" id="GO:0042597">
    <property type="term" value="C:periplasmic space"/>
    <property type="evidence" value="ECO:0007669"/>
    <property type="project" value="UniProtKB-SubCell"/>
</dbReference>
<accession>A0A3A9ZY49</accession>
<comment type="similarity">
    <text evidence="2">Belongs to the bacterial solute-binding protein SsuA/TauA family.</text>
</comment>
<organism evidence="5 6">
    <name type="scientific">Micromonospora costi</name>
    <dbReference type="NCBI Taxonomy" id="1530042"/>
    <lineage>
        <taxon>Bacteria</taxon>
        <taxon>Bacillati</taxon>
        <taxon>Actinomycetota</taxon>
        <taxon>Actinomycetes</taxon>
        <taxon>Micromonosporales</taxon>
        <taxon>Micromonosporaceae</taxon>
        <taxon>Micromonospora</taxon>
    </lineage>
</organism>
<feature type="signal peptide" evidence="4">
    <location>
        <begin position="1"/>
        <end position="24"/>
    </location>
</feature>